<protein>
    <submittedName>
        <fullName evidence="10">Peptidase S8 and S53 subtilisin kexin sedolisin</fullName>
    </submittedName>
</protein>
<evidence type="ECO:0000256" key="7">
    <source>
        <dbReference type="RuleBase" id="RU003355"/>
    </source>
</evidence>
<evidence type="ECO:0000259" key="9">
    <source>
        <dbReference type="Pfam" id="PF00082"/>
    </source>
</evidence>
<feature type="region of interest" description="Disordered" evidence="8">
    <location>
        <begin position="444"/>
        <end position="465"/>
    </location>
</feature>
<accession>A0A4Q1CCT7</accession>
<dbReference type="PROSITE" id="PS00138">
    <property type="entry name" value="SUBTILASE_SER"/>
    <property type="match status" value="1"/>
</dbReference>
<feature type="domain" description="Peptidase S8/S53" evidence="9">
    <location>
        <begin position="133"/>
        <end position="455"/>
    </location>
</feature>
<dbReference type="AlphaFoldDB" id="A0A4Q1CCT7"/>
<comment type="similarity">
    <text evidence="1 6 7">Belongs to the peptidase S8 family.</text>
</comment>
<dbReference type="GO" id="GO:0004252">
    <property type="term" value="F:serine-type endopeptidase activity"/>
    <property type="evidence" value="ECO:0007669"/>
    <property type="project" value="UniProtKB-UniRule"/>
</dbReference>
<dbReference type="PROSITE" id="PS51892">
    <property type="entry name" value="SUBTILASE"/>
    <property type="match status" value="1"/>
</dbReference>
<dbReference type="GO" id="GO:0006508">
    <property type="term" value="P:proteolysis"/>
    <property type="evidence" value="ECO:0007669"/>
    <property type="project" value="UniProtKB-KW"/>
</dbReference>
<evidence type="ECO:0000256" key="1">
    <source>
        <dbReference type="ARBA" id="ARBA00011073"/>
    </source>
</evidence>
<dbReference type="InterPro" id="IPR015500">
    <property type="entry name" value="Peptidase_S8_subtilisin-rel"/>
</dbReference>
<evidence type="ECO:0000256" key="3">
    <source>
        <dbReference type="ARBA" id="ARBA00022801"/>
    </source>
</evidence>
<feature type="active site" description="Charge relay system" evidence="5 6">
    <location>
        <position position="142"/>
    </location>
</feature>
<organism evidence="10 11">
    <name type="scientific">Oleiharenicola lentus</name>
    <dbReference type="NCBI Taxonomy" id="2508720"/>
    <lineage>
        <taxon>Bacteria</taxon>
        <taxon>Pseudomonadati</taxon>
        <taxon>Verrucomicrobiota</taxon>
        <taxon>Opitutia</taxon>
        <taxon>Opitutales</taxon>
        <taxon>Opitutaceae</taxon>
        <taxon>Oleiharenicola</taxon>
    </lineage>
</organism>
<dbReference type="OrthoDB" id="9798386at2"/>
<dbReference type="PROSITE" id="PS00136">
    <property type="entry name" value="SUBTILASE_ASP"/>
    <property type="match status" value="1"/>
</dbReference>
<dbReference type="PANTHER" id="PTHR43806">
    <property type="entry name" value="PEPTIDASE S8"/>
    <property type="match status" value="1"/>
</dbReference>
<dbReference type="InterPro" id="IPR036852">
    <property type="entry name" value="Peptidase_S8/S53_dom_sf"/>
</dbReference>
<dbReference type="PROSITE" id="PS00137">
    <property type="entry name" value="SUBTILASE_HIS"/>
    <property type="match status" value="1"/>
</dbReference>
<dbReference type="InterPro" id="IPR023828">
    <property type="entry name" value="Peptidase_S8_Ser-AS"/>
</dbReference>
<dbReference type="PRINTS" id="PR00723">
    <property type="entry name" value="SUBTILISIN"/>
</dbReference>
<dbReference type="InterPro" id="IPR050131">
    <property type="entry name" value="Peptidase_S8_subtilisin-like"/>
</dbReference>
<dbReference type="Pfam" id="PF00082">
    <property type="entry name" value="Peptidase_S8"/>
    <property type="match status" value="1"/>
</dbReference>
<evidence type="ECO:0000313" key="10">
    <source>
        <dbReference type="EMBL" id="RXK56955.1"/>
    </source>
</evidence>
<proteinExistence type="inferred from homology"/>
<dbReference type="InterPro" id="IPR000209">
    <property type="entry name" value="Peptidase_S8/S53_dom"/>
</dbReference>
<dbReference type="InterPro" id="IPR022398">
    <property type="entry name" value="Peptidase_S8_His-AS"/>
</dbReference>
<name>A0A4Q1CCT7_9BACT</name>
<dbReference type="Gene3D" id="3.40.50.200">
    <property type="entry name" value="Peptidase S8/S53 domain"/>
    <property type="match status" value="1"/>
</dbReference>
<gene>
    <name evidence="10" type="ORF">ESB00_08780</name>
</gene>
<keyword evidence="3 6" id="KW-0378">Hydrolase</keyword>
<feature type="active site" description="Charge relay system" evidence="5 6">
    <location>
        <position position="406"/>
    </location>
</feature>
<reference evidence="10 11" key="1">
    <citation type="submission" date="2019-01" db="EMBL/GenBank/DDBJ databases">
        <title>Lacunisphaera sp. strain TWA-58.</title>
        <authorList>
            <person name="Chen W.-M."/>
        </authorList>
    </citation>
    <scope>NUCLEOTIDE SEQUENCE [LARGE SCALE GENOMIC DNA]</scope>
    <source>
        <strain evidence="10 11">TWA-58</strain>
    </source>
</reference>
<dbReference type="InterPro" id="IPR023827">
    <property type="entry name" value="Peptidase_S8_Asp-AS"/>
</dbReference>
<dbReference type="Proteomes" id="UP000290218">
    <property type="component" value="Unassembled WGS sequence"/>
</dbReference>
<feature type="active site" description="Charge relay system" evidence="5 6">
    <location>
        <position position="179"/>
    </location>
</feature>
<dbReference type="SUPFAM" id="SSF52743">
    <property type="entry name" value="Subtilisin-like"/>
    <property type="match status" value="1"/>
</dbReference>
<dbReference type="PANTHER" id="PTHR43806:SF11">
    <property type="entry name" value="CEREVISIN-RELATED"/>
    <property type="match status" value="1"/>
</dbReference>
<comment type="caution">
    <text evidence="10">The sequence shown here is derived from an EMBL/GenBank/DDBJ whole genome shotgun (WGS) entry which is preliminary data.</text>
</comment>
<keyword evidence="11" id="KW-1185">Reference proteome</keyword>
<evidence type="ECO:0000256" key="6">
    <source>
        <dbReference type="PROSITE-ProRule" id="PRU01240"/>
    </source>
</evidence>
<dbReference type="EMBL" id="SDHX01000001">
    <property type="protein sequence ID" value="RXK56955.1"/>
    <property type="molecule type" value="Genomic_DNA"/>
</dbReference>
<evidence type="ECO:0000256" key="2">
    <source>
        <dbReference type="ARBA" id="ARBA00022670"/>
    </source>
</evidence>
<evidence type="ECO:0000256" key="4">
    <source>
        <dbReference type="ARBA" id="ARBA00022825"/>
    </source>
</evidence>
<evidence type="ECO:0000256" key="5">
    <source>
        <dbReference type="PIRSR" id="PIRSR615500-1"/>
    </source>
</evidence>
<keyword evidence="4 6" id="KW-0720">Serine protease</keyword>
<sequence length="465" mass="46864">MIVTAALLAVSQVHARSYVVVGNAGKLPAKLEAAVAAAGGTITRHLPQIGVAIVESSSPQFVANVGKLAGLDAVLPDAQWKPSQPAVIDGLALEDAVALPANHTTLVTDAWAALQWGLEAVDAGTAWQAGQTGAGVRVAVLDSGVASAHLDIAPNLNTALCTSFVPGEAYNFTGTGFNHGTHVAGIIAAAANGVGTVGVAPKAEIVSVKVLSAVSGSGSFGGIISGIVYAADIGADVINMSLGAEFPRSGYIDDNGTPADPSDDYKVGANELTALINATSRATTYAYQKGVTTIVSAGNSAIDRDHDGSYFVLPADCTHVVSVSATGPTGWALNQAGTDLDVLASYSNYGQSRIDLAAPGGDFMYPGNDISVVGGIAQYTWVFDMVFAPSNRIGTSNRYSWSAGTSMAAPHVSAVAAIIIGRNGGSMKPAAVVAALRASADDLGKPGNDDAYGAGRVNAGRAATE</sequence>
<keyword evidence="2 6" id="KW-0645">Protease</keyword>
<evidence type="ECO:0000256" key="8">
    <source>
        <dbReference type="SAM" id="MobiDB-lite"/>
    </source>
</evidence>
<evidence type="ECO:0000313" key="11">
    <source>
        <dbReference type="Proteomes" id="UP000290218"/>
    </source>
</evidence>